<dbReference type="AlphaFoldDB" id="A0AAW0CHG9"/>
<proteinExistence type="predicted"/>
<keyword evidence="2" id="KW-1185">Reference proteome</keyword>
<gene>
    <name evidence="1" type="ORF">R3P38DRAFT_2905563</name>
</gene>
<name>A0AAW0CHG9_9AGAR</name>
<protein>
    <recommendedName>
        <fullName evidence="3">N-acetyltransferase domain-containing protein</fullName>
    </recommendedName>
</protein>
<comment type="caution">
    <text evidence="1">The sequence shown here is derived from an EMBL/GenBank/DDBJ whole genome shotgun (WGS) entry which is preliminary data.</text>
</comment>
<accession>A0AAW0CHG9</accession>
<evidence type="ECO:0000313" key="2">
    <source>
        <dbReference type="Proteomes" id="UP001362999"/>
    </source>
</evidence>
<dbReference type="Proteomes" id="UP001362999">
    <property type="component" value="Unassembled WGS sequence"/>
</dbReference>
<organism evidence="1 2">
    <name type="scientific">Favolaschia claudopus</name>
    <dbReference type="NCBI Taxonomy" id="2862362"/>
    <lineage>
        <taxon>Eukaryota</taxon>
        <taxon>Fungi</taxon>
        <taxon>Dikarya</taxon>
        <taxon>Basidiomycota</taxon>
        <taxon>Agaricomycotina</taxon>
        <taxon>Agaricomycetes</taxon>
        <taxon>Agaricomycetidae</taxon>
        <taxon>Agaricales</taxon>
        <taxon>Marasmiineae</taxon>
        <taxon>Mycenaceae</taxon>
        <taxon>Favolaschia</taxon>
    </lineage>
</organism>
<evidence type="ECO:0008006" key="3">
    <source>
        <dbReference type="Google" id="ProtNLM"/>
    </source>
</evidence>
<reference evidence="1 2" key="1">
    <citation type="journal article" date="2024" name="J Genomics">
        <title>Draft genome sequencing and assembly of Favolaschia claudopus CIRM-BRFM 2984 isolated from oak limbs.</title>
        <authorList>
            <person name="Navarro D."/>
            <person name="Drula E."/>
            <person name="Chaduli D."/>
            <person name="Cazenave R."/>
            <person name="Ahrendt S."/>
            <person name="Wang J."/>
            <person name="Lipzen A."/>
            <person name="Daum C."/>
            <person name="Barry K."/>
            <person name="Grigoriev I.V."/>
            <person name="Favel A."/>
            <person name="Rosso M.N."/>
            <person name="Martin F."/>
        </authorList>
    </citation>
    <scope>NUCLEOTIDE SEQUENCE [LARGE SCALE GENOMIC DNA]</scope>
    <source>
        <strain evidence="1 2">CIRM-BRFM 2984</strain>
    </source>
</reference>
<evidence type="ECO:0000313" key="1">
    <source>
        <dbReference type="EMBL" id="KAK7038311.1"/>
    </source>
</evidence>
<dbReference type="EMBL" id="JAWWNJ010000017">
    <property type="protein sequence ID" value="KAK7038311.1"/>
    <property type="molecule type" value="Genomic_DNA"/>
</dbReference>
<sequence length="521" mass="56827">MAVTLDPAHPSYRRTLDGGRLTLRWSTVEDKAGCILLSCLAAGEQEGEETERMMRFLEPHTDDSFYAGSSADWAVCVETPSTPPTSTTNTSTQDSYGNQVRNAAETAPEKVVALVYYLPGEIAFDSDAVRLPYGCAHIVACKKAYRGRTGDESIIHALFAMINARAVADGCPLFVMPGIPSYYRMHGYEYALDMGLGLLTHAAALTKAPEASSPYLLRRATLDDVPALDRMVLAPRSEADIFIGAKDAETLTAQLRYILGDCSAAYASRTDYPLEPVFVLEKEIGGGTDTCTATPSHVVVAAARLRRPRQGDSSTVVHPLLWDGEEDASAVACAIAKGLVKQAGEVLPGRDPNFETKITTLRWMLPDAHPLYQWLVAHELAVPLPETSRYNMMHVWWISIPSLSRFLTALLPALNKRLDASRHIFGANYAATLHVGASRSMGGGVVMRVVDSVIVEVDAPKPNSPKPNLTLPQGALIQLMMGYKGWRELKEVYPDVAVEPAVVPLVDVLFPKRRVWAGLYT</sequence>